<dbReference type="Pfam" id="PF13638">
    <property type="entry name" value="PIN_4"/>
    <property type="match status" value="1"/>
</dbReference>
<dbReference type="EMBL" id="GG738905">
    <property type="protein sequence ID" value="EFC38762.1"/>
    <property type="molecule type" value="Genomic_DNA"/>
</dbReference>
<dbReference type="VEuPathDB" id="AmoebaDB:NAEGRDRAFT_73531"/>
<dbReference type="KEGG" id="ngr:NAEGRDRAFT_73531"/>
<reference evidence="2 3" key="1">
    <citation type="journal article" date="2010" name="Cell">
        <title>The genome of Naegleria gruberi illuminates early eukaryotic versatility.</title>
        <authorList>
            <person name="Fritz-Laylin L.K."/>
            <person name="Prochnik S.E."/>
            <person name="Ginger M.L."/>
            <person name="Dacks J.B."/>
            <person name="Carpenter M.L."/>
            <person name="Field M.C."/>
            <person name="Kuo A."/>
            <person name="Paredez A."/>
            <person name="Chapman J."/>
            <person name="Pham J."/>
            <person name="Shu S."/>
            <person name="Neupane R."/>
            <person name="Cipriano M."/>
            <person name="Mancuso J."/>
            <person name="Tu H."/>
            <person name="Salamov A."/>
            <person name="Lindquist E."/>
            <person name="Shapiro H."/>
            <person name="Lucas S."/>
            <person name="Grigoriev I.V."/>
            <person name="Cande W.Z."/>
            <person name="Fulton C."/>
            <person name="Rokhsar D.S."/>
            <person name="Dawson S.C."/>
        </authorList>
    </citation>
    <scope>NUCLEOTIDE SEQUENCE [LARGE SCALE GENOMIC DNA]</scope>
    <source>
        <strain evidence="2 3">NEG-M</strain>
    </source>
</reference>
<dbReference type="Proteomes" id="UP000006671">
    <property type="component" value="Unassembled WGS sequence"/>
</dbReference>
<dbReference type="InterPro" id="IPR002716">
    <property type="entry name" value="PIN_dom"/>
</dbReference>
<accession>D2VWW8</accession>
<dbReference type="AlphaFoldDB" id="D2VWW8"/>
<organism evidence="3">
    <name type="scientific">Naegleria gruberi</name>
    <name type="common">Amoeba</name>
    <dbReference type="NCBI Taxonomy" id="5762"/>
    <lineage>
        <taxon>Eukaryota</taxon>
        <taxon>Discoba</taxon>
        <taxon>Heterolobosea</taxon>
        <taxon>Tetramitia</taxon>
        <taxon>Eutetramitia</taxon>
        <taxon>Vahlkampfiidae</taxon>
        <taxon>Naegleria</taxon>
    </lineage>
</organism>
<evidence type="ECO:0000313" key="3">
    <source>
        <dbReference type="Proteomes" id="UP000006671"/>
    </source>
</evidence>
<proteinExistence type="predicted"/>
<keyword evidence="3" id="KW-1185">Reference proteome</keyword>
<protein>
    <submittedName>
        <fullName evidence="2">Predicted protein</fullName>
    </submittedName>
</protein>
<dbReference type="RefSeq" id="XP_002671506.1">
    <property type="nucleotide sequence ID" value="XM_002671460.1"/>
</dbReference>
<dbReference type="InParanoid" id="D2VWW8"/>
<evidence type="ECO:0000313" key="2">
    <source>
        <dbReference type="EMBL" id="EFC38762.1"/>
    </source>
</evidence>
<dbReference type="GeneID" id="8858593"/>
<gene>
    <name evidence="2" type="ORF">NAEGRDRAFT_73531</name>
</gene>
<feature type="domain" description="PIN" evidence="1">
    <location>
        <begin position="19"/>
        <end position="121"/>
    </location>
</feature>
<sequence>MKIDETQKVFDYIELLGELVCFPRRVLIELDGLKNDNALRKKIVALQQITDSLGSLRHNEPVEDVQKYIRSMLVGDITWDEEIILTAKYLKENVCINNNVKLLSNDYGVHTLSNTYDVQVLHLNELKEITK</sequence>
<name>D2VWW8_NAEGR</name>
<evidence type="ECO:0000259" key="1">
    <source>
        <dbReference type="Pfam" id="PF13638"/>
    </source>
</evidence>